<accession>A0A1L8R5F8</accession>
<evidence type="ECO:0000259" key="1">
    <source>
        <dbReference type="Pfam" id="PF14493"/>
    </source>
</evidence>
<proteinExistence type="predicted"/>
<dbReference type="AlphaFoldDB" id="A0A1L8R5F8"/>
<protein>
    <recommendedName>
        <fullName evidence="1">Helicase Helix-turn-helix domain-containing protein</fullName>
    </recommendedName>
</protein>
<dbReference type="RefSeq" id="WP_071864943.1">
    <property type="nucleotide sequence ID" value="NZ_JBHLVQ010000012.1"/>
</dbReference>
<name>A0A1L8R5F8_9ENTE</name>
<dbReference type="Proteomes" id="UP000182835">
    <property type="component" value="Unassembled WGS sequence"/>
</dbReference>
<organism evidence="2 3">
    <name type="scientific">Enterococcus canintestini</name>
    <dbReference type="NCBI Taxonomy" id="317010"/>
    <lineage>
        <taxon>Bacteria</taxon>
        <taxon>Bacillati</taxon>
        <taxon>Bacillota</taxon>
        <taxon>Bacilli</taxon>
        <taxon>Lactobacillales</taxon>
        <taxon>Enterococcaceae</taxon>
        <taxon>Enterococcus</taxon>
    </lineage>
</organism>
<dbReference type="Pfam" id="PF14493">
    <property type="entry name" value="HTH_40"/>
    <property type="match status" value="1"/>
</dbReference>
<evidence type="ECO:0000313" key="2">
    <source>
        <dbReference type="EMBL" id="OJG14998.1"/>
    </source>
</evidence>
<feature type="domain" description="Helicase Helix-turn-helix" evidence="1">
    <location>
        <begin position="244"/>
        <end position="320"/>
    </location>
</feature>
<dbReference type="OrthoDB" id="2168040at2"/>
<comment type="caution">
    <text evidence="2">The sequence shown here is derived from an EMBL/GenBank/DDBJ whole genome shotgun (WGS) entry which is preliminary data.</text>
</comment>
<dbReference type="EMBL" id="JXKG01000011">
    <property type="protein sequence ID" value="OJG14998.1"/>
    <property type="molecule type" value="Genomic_DNA"/>
</dbReference>
<dbReference type="InterPro" id="IPR029491">
    <property type="entry name" value="Helicase_HTH"/>
</dbReference>
<sequence length="342" mass="39445">MNQFILALFSMTDKLKTSTLFHLLTGKRTSAIMSYAYFVDLLPFLGSQPELSQAVFNKSIAQLEKERLINQLSNGLYAISPEGKKKSDTFKTSRLKQVDYFNFGRSDIKCFRLLAYFVQQVVQTSEKPLRPLETSPLYTRPVMQLCKENQVSKASLSKELTTLFQALPQSDGDFLAQQLSGNDVLPQTNYQLLPAKFQSPPWDSLYFASCLHPLLNEIKKSDSKTYCYQLLKGLLRQNYNSSMLLTRKQLLSGQSILQVAANRQLKVGTVSDHIIEWALFDRDFSFEAFISPKAYTYLESLPITDIFTVSYRDIYNQFPLEFVEFRLYQIKKKREAFHGVRR</sequence>
<evidence type="ECO:0000313" key="3">
    <source>
        <dbReference type="Proteomes" id="UP000182835"/>
    </source>
</evidence>
<gene>
    <name evidence="2" type="ORF">RU96_GL000398</name>
</gene>
<reference evidence="2 3" key="1">
    <citation type="submission" date="2014-12" db="EMBL/GenBank/DDBJ databases">
        <title>Draft genome sequences of 29 type strains of Enterococci.</title>
        <authorList>
            <person name="Zhong Z."/>
            <person name="Sun Z."/>
            <person name="Liu W."/>
            <person name="Zhang W."/>
            <person name="Zhang H."/>
        </authorList>
    </citation>
    <scope>NUCLEOTIDE SEQUENCE [LARGE SCALE GENOMIC DNA]</scope>
    <source>
        <strain evidence="2 3">DSM 21207</strain>
    </source>
</reference>
<dbReference type="STRING" id="317010.RU96_GL000398"/>